<feature type="compositionally biased region" description="Acidic residues" evidence="1">
    <location>
        <begin position="91"/>
        <end position="104"/>
    </location>
</feature>
<evidence type="ECO:0000313" key="2">
    <source>
        <dbReference type="EMBL" id="CAB5395535.1"/>
    </source>
</evidence>
<sequence>MPKCECKYCLNLSNGKGRVLHRTTVARHLLEEKEAQALEDEYQRLHPEENLYHSEEENLNEENLREEDFFQNKENEKTNNYENDHYYYYENDDSISDSQNESESDNINSNADNEEDNTIISDELLEGLKLLYVKSNFNFSEAAFNNIYKAFNRNKMSLNKIKKYLVR</sequence>
<evidence type="ECO:0000256" key="1">
    <source>
        <dbReference type="SAM" id="MobiDB-lite"/>
    </source>
</evidence>
<dbReference type="Proteomes" id="UP000684084">
    <property type="component" value="Unassembled WGS sequence"/>
</dbReference>
<gene>
    <name evidence="2" type="ORF">CHRIB12_LOCUS23889</name>
</gene>
<comment type="caution">
    <text evidence="2">The sequence shown here is derived from an EMBL/GenBank/DDBJ whole genome shotgun (WGS) entry which is preliminary data.</text>
</comment>
<feature type="region of interest" description="Disordered" evidence="1">
    <location>
        <begin position="91"/>
        <end position="115"/>
    </location>
</feature>
<reference evidence="2" key="1">
    <citation type="submission" date="2020-05" db="EMBL/GenBank/DDBJ databases">
        <authorList>
            <person name="Rincon C."/>
            <person name="Sanders R I."/>
            <person name="Robbins C."/>
            <person name="Chaturvedi A."/>
        </authorList>
    </citation>
    <scope>NUCLEOTIDE SEQUENCE</scope>
    <source>
        <strain evidence="2">CHB12</strain>
    </source>
</reference>
<dbReference type="AlphaFoldDB" id="A0A916EL13"/>
<name>A0A916EL13_9GLOM</name>
<evidence type="ECO:0000313" key="3">
    <source>
        <dbReference type="Proteomes" id="UP000684084"/>
    </source>
</evidence>
<dbReference type="EMBL" id="CAGKOT010000100">
    <property type="protein sequence ID" value="CAB5395535.1"/>
    <property type="molecule type" value="Genomic_DNA"/>
</dbReference>
<protein>
    <submittedName>
        <fullName evidence="2">Uncharacterized protein</fullName>
    </submittedName>
</protein>
<accession>A0A916EL13</accession>
<proteinExistence type="predicted"/>
<organism evidence="2 3">
    <name type="scientific">Rhizophagus irregularis</name>
    <dbReference type="NCBI Taxonomy" id="588596"/>
    <lineage>
        <taxon>Eukaryota</taxon>
        <taxon>Fungi</taxon>
        <taxon>Fungi incertae sedis</taxon>
        <taxon>Mucoromycota</taxon>
        <taxon>Glomeromycotina</taxon>
        <taxon>Glomeromycetes</taxon>
        <taxon>Glomerales</taxon>
        <taxon>Glomeraceae</taxon>
        <taxon>Rhizophagus</taxon>
    </lineage>
</organism>